<protein>
    <submittedName>
        <fullName evidence="3">PQQ-binding-like beta-propeller repeat protein</fullName>
    </submittedName>
</protein>
<dbReference type="PANTHER" id="PTHR34512:SF30">
    <property type="entry name" value="OUTER MEMBRANE PROTEIN ASSEMBLY FACTOR BAMB"/>
    <property type="match status" value="1"/>
</dbReference>
<keyword evidence="4" id="KW-1185">Reference proteome</keyword>
<feature type="domain" description="Pyrrolo-quinoline quinone repeat" evidence="2">
    <location>
        <begin position="160"/>
        <end position="268"/>
    </location>
</feature>
<dbReference type="InterPro" id="IPR011047">
    <property type="entry name" value="Quinoprotein_ADH-like_sf"/>
</dbReference>
<dbReference type="InterPro" id="IPR015943">
    <property type="entry name" value="WD40/YVTN_repeat-like_dom_sf"/>
</dbReference>
<evidence type="ECO:0000259" key="2">
    <source>
        <dbReference type="Pfam" id="PF13360"/>
    </source>
</evidence>
<dbReference type="InterPro" id="IPR006311">
    <property type="entry name" value="TAT_signal"/>
</dbReference>
<dbReference type="SUPFAM" id="SSF50998">
    <property type="entry name" value="Quinoprotein alcohol dehydrogenase-like"/>
    <property type="match status" value="2"/>
</dbReference>
<gene>
    <name evidence="3" type="ORF">ACFQRB_19245</name>
</gene>
<sequence>MPSSRRRVITTAGAVLASSAGAGAVAGDARRTTTTRRSLTAGDESPGWPMARYDPAGTAAPADASGPKRGVTEAWVHRAPEWFAGTSAPILHDGTLYAAGDGLVALDAATGSRRFGFPGPYRSTPARTHGDVYTTPTLVSAGPAGVAGVNGGGGIALPLVDRPLGGERWRGPASPTDGFFGPSDPVDPVAVGDRVFTPLPGANTVGALDATSGDVRWRRTHHEDDAVSAEFRRPVVRDGTVFVTNWPYQATAYDAATGDRRWQRELDDQLLLPPVAVPAGLVVPSRSSVWLLDPDDGSTLWKRSLDGNATESAPAVDGDTIYCTDERGTLYGLDLATGETRWESTFEGATAPVVADGVVYAVRSAYELVAVDAATGERRFTYEPPQVPLSAPIVGDGVLYLANRRRIVALTEER</sequence>
<dbReference type="AlphaFoldDB" id="A0ABD5XS88"/>
<accession>A0ABD5XS88</accession>
<dbReference type="PROSITE" id="PS51318">
    <property type="entry name" value="TAT"/>
    <property type="match status" value="1"/>
</dbReference>
<evidence type="ECO:0000313" key="3">
    <source>
        <dbReference type="EMBL" id="MFC7138015.1"/>
    </source>
</evidence>
<feature type="domain" description="Pyrrolo-quinoline quinone repeat" evidence="2">
    <location>
        <begin position="286"/>
        <end position="410"/>
    </location>
</feature>
<comment type="caution">
    <text evidence="3">The sequence shown here is derived from an EMBL/GenBank/DDBJ whole genome shotgun (WGS) entry which is preliminary data.</text>
</comment>
<evidence type="ECO:0000256" key="1">
    <source>
        <dbReference type="SAM" id="MobiDB-lite"/>
    </source>
</evidence>
<feature type="region of interest" description="Disordered" evidence="1">
    <location>
        <begin position="21"/>
        <end position="68"/>
    </location>
</feature>
<dbReference type="Pfam" id="PF13360">
    <property type="entry name" value="PQQ_2"/>
    <property type="match status" value="2"/>
</dbReference>
<evidence type="ECO:0000313" key="4">
    <source>
        <dbReference type="Proteomes" id="UP001596368"/>
    </source>
</evidence>
<dbReference type="Proteomes" id="UP001596368">
    <property type="component" value="Unassembled WGS sequence"/>
</dbReference>
<dbReference type="InterPro" id="IPR018391">
    <property type="entry name" value="PQQ_b-propeller_rpt"/>
</dbReference>
<dbReference type="PANTHER" id="PTHR34512">
    <property type="entry name" value="CELL SURFACE PROTEIN"/>
    <property type="match status" value="1"/>
</dbReference>
<reference evidence="3 4" key="1">
    <citation type="journal article" date="2019" name="Int. J. Syst. Evol. Microbiol.">
        <title>The Global Catalogue of Microorganisms (GCM) 10K type strain sequencing project: providing services to taxonomists for standard genome sequencing and annotation.</title>
        <authorList>
            <consortium name="The Broad Institute Genomics Platform"/>
            <consortium name="The Broad Institute Genome Sequencing Center for Infectious Disease"/>
            <person name="Wu L."/>
            <person name="Ma J."/>
        </authorList>
    </citation>
    <scope>NUCLEOTIDE SEQUENCE [LARGE SCALE GENOMIC DNA]</scope>
    <source>
        <strain evidence="3 4">DT92</strain>
    </source>
</reference>
<name>A0ABD5XS88_9EURY</name>
<dbReference type="SMART" id="SM00564">
    <property type="entry name" value="PQQ"/>
    <property type="match status" value="6"/>
</dbReference>
<dbReference type="EMBL" id="JBHSZG010000008">
    <property type="protein sequence ID" value="MFC7138015.1"/>
    <property type="molecule type" value="Genomic_DNA"/>
</dbReference>
<proteinExistence type="predicted"/>
<dbReference type="Gene3D" id="2.40.10.480">
    <property type="match status" value="1"/>
</dbReference>
<organism evidence="3 4">
    <name type="scientific">Halobaculum litoreum</name>
    <dbReference type="NCBI Taxonomy" id="3031998"/>
    <lineage>
        <taxon>Archaea</taxon>
        <taxon>Methanobacteriati</taxon>
        <taxon>Methanobacteriota</taxon>
        <taxon>Stenosarchaea group</taxon>
        <taxon>Halobacteria</taxon>
        <taxon>Halobacteriales</taxon>
        <taxon>Haloferacaceae</taxon>
        <taxon>Halobaculum</taxon>
    </lineage>
</organism>
<dbReference type="Gene3D" id="2.130.10.10">
    <property type="entry name" value="YVTN repeat-like/Quinoprotein amine dehydrogenase"/>
    <property type="match status" value="2"/>
</dbReference>
<dbReference type="InterPro" id="IPR002372">
    <property type="entry name" value="PQQ_rpt_dom"/>
</dbReference>